<protein>
    <submittedName>
        <fullName evidence="8">M10 family metallopeptidase C-terminal domain-containing protein</fullName>
    </submittedName>
</protein>
<sequence>MALTDAVDWNDYTASKHVMNVFFGGAGVAVNDGTSFTTTGWDAAEIAAAKKALANFSAVANIKFNFVNSIAAADYVLLESPNQGYAVGNLGYWGVGGGSITYGGASHAVEGWGVFNSQDPSWTPANLAVGAYGYVTLIHEIGHGLGLSHPHDNGSVVMQGVSAAFGDYGDFNLNQGIYTTMSYNDGWHTAPHVPELNPSASTYGFGWQGTLMALDIAVLQEKYGANMTYRKGNDTYTLPSANAPGTFYQCLWDAGGNDTIRHAGAAKAVIDLRAATLDYSATGGGVVSYVQGIYGGFTIAHGVVIENAIGGAGDDTISGNGARNRLSGAGGRDTIDGAGGDDVLVGGAGGDNLRGGAGSDTASYEGASKGVVASLAAPSVNSNDAAGDSYSSIENLTGSNHADRLTGNAGANVLAGGAGADTLGSGAGNDKLYGGAGKDVLAGGAGRDALSGGTGNDVLSGGTGGDRLSGGTGSDRLSGGTGNDVLEGGASGDVLSGDAGNDRLSGGTGSDRLSGGAGRDTLSGGTGNDLLAGGTGRDVLSGGAGRDIFLFDTKPGASNVDRITDFNVRDDAIRLENGIFKAFEDTGRLAASMFVSNKTGKAQDDDDHIVYRKTTGDLFYDSNGDGRGGSVLIAELSKNLSLTHNDFFIV</sequence>
<reference evidence="9" key="1">
    <citation type="journal article" date="2019" name="Int. J. Syst. Evol. Microbiol.">
        <title>The Global Catalogue of Microorganisms (GCM) 10K type strain sequencing project: providing services to taxonomists for standard genome sequencing and annotation.</title>
        <authorList>
            <consortium name="The Broad Institute Genomics Platform"/>
            <consortium name="The Broad Institute Genome Sequencing Center for Infectious Disease"/>
            <person name="Wu L."/>
            <person name="Ma J."/>
        </authorList>
    </citation>
    <scope>NUCLEOTIDE SEQUENCE [LARGE SCALE GENOMIC DNA]</scope>
    <source>
        <strain evidence="9">KCTC 52677</strain>
    </source>
</reference>
<dbReference type="InterPro" id="IPR006026">
    <property type="entry name" value="Peptidase_Metallo"/>
</dbReference>
<dbReference type="Pfam" id="PF08548">
    <property type="entry name" value="Peptidase_M10_C"/>
    <property type="match status" value="1"/>
</dbReference>
<dbReference type="PANTHER" id="PTHR38340">
    <property type="entry name" value="S-LAYER PROTEIN"/>
    <property type="match status" value="1"/>
</dbReference>
<accession>A0ABV7DDL5</accession>
<evidence type="ECO:0000256" key="2">
    <source>
        <dbReference type="ARBA" id="ARBA00004613"/>
    </source>
</evidence>
<evidence type="ECO:0000256" key="6">
    <source>
        <dbReference type="SAM" id="MobiDB-lite"/>
    </source>
</evidence>
<evidence type="ECO:0000256" key="3">
    <source>
        <dbReference type="ARBA" id="ARBA00009490"/>
    </source>
</evidence>
<evidence type="ECO:0000256" key="1">
    <source>
        <dbReference type="ARBA" id="ARBA00001913"/>
    </source>
</evidence>
<proteinExistence type="inferred from homology"/>
<comment type="caution">
    <text evidence="8">The sequence shown here is derived from an EMBL/GenBank/DDBJ whole genome shotgun (WGS) entry which is preliminary data.</text>
</comment>
<organism evidence="8 9">
    <name type="scientific">Shinella pollutisoli</name>
    <dbReference type="NCBI Taxonomy" id="2250594"/>
    <lineage>
        <taxon>Bacteria</taxon>
        <taxon>Pseudomonadati</taxon>
        <taxon>Pseudomonadota</taxon>
        <taxon>Alphaproteobacteria</taxon>
        <taxon>Hyphomicrobiales</taxon>
        <taxon>Rhizobiaceae</taxon>
        <taxon>Shinella</taxon>
    </lineage>
</organism>
<comment type="similarity">
    <text evidence="3">Belongs to the peptidase M10B family.</text>
</comment>
<comment type="subcellular location">
    <subcellularLocation>
        <location evidence="2">Secreted</location>
    </subcellularLocation>
</comment>
<dbReference type="Gene3D" id="2.150.10.10">
    <property type="entry name" value="Serralysin-like metalloprotease, C-terminal"/>
    <property type="match status" value="4"/>
</dbReference>
<dbReference type="SUPFAM" id="SSF51120">
    <property type="entry name" value="beta-Roll"/>
    <property type="match status" value="3"/>
</dbReference>
<comment type="cofactor">
    <cofactor evidence="1">
        <name>Ca(2+)</name>
        <dbReference type="ChEBI" id="CHEBI:29108"/>
    </cofactor>
</comment>
<dbReference type="PROSITE" id="PS00330">
    <property type="entry name" value="HEMOLYSIN_CALCIUM"/>
    <property type="match status" value="7"/>
</dbReference>
<name>A0ABV7DDL5_9HYPH</name>
<dbReference type="SMART" id="SM00235">
    <property type="entry name" value="ZnMc"/>
    <property type="match status" value="1"/>
</dbReference>
<evidence type="ECO:0000313" key="8">
    <source>
        <dbReference type="EMBL" id="MFC3072633.1"/>
    </source>
</evidence>
<dbReference type="EMBL" id="JBHRSP010000010">
    <property type="protein sequence ID" value="MFC3072633.1"/>
    <property type="molecule type" value="Genomic_DNA"/>
</dbReference>
<evidence type="ECO:0000259" key="7">
    <source>
        <dbReference type="SMART" id="SM00235"/>
    </source>
</evidence>
<dbReference type="PRINTS" id="PR00313">
    <property type="entry name" value="CABNDNGRPT"/>
</dbReference>
<dbReference type="InterPro" id="IPR011049">
    <property type="entry name" value="Serralysin-like_metalloprot_C"/>
</dbReference>
<dbReference type="SUPFAM" id="SSF55486">
    <property type="entry name" value="Metalloproteases ('zincins'), catalytic domain"/>
    <property type="match status" value="1"/>
</dbReference>
<dbReference type="InterPro" id="IPR018511">
    <property type="entry name" value="Hemolysin-typ_Ca-bd_CS"/>
</dbReference>
<feature type="compositionally biased region" description="Gly residues" evidence="6">
    <location>
        <begin position="461"/>
        <end position="473"/>
    </location>
</feature>
<feature type="region of interest" description="Disordered" evidence="6">
    <location>
        <begin position="452"/>
        <end position="529"/>
    </location>
</feature>
<keyword evidence="4" id="KW-0964">Secreted</keyword>
<dbReference type="InterPro" id="IPR001343">
    <property type="entry name" value="Hemolysn_Ca-bd"/>
</dbReference>
<evidence type="ECO:0000256" key="5">
    <source>
        <dbReference type="ARBA" id="ARBA00022737"/>
    </source>
</evidence>
<keyword evidence="5" id="KW-0677">Repeat</keyword>
<dbReference type="Pfam" id="PF00353">
    <property type="entry name" value="HemolysinCabind"/>
    <property type="match status" value="4"/>
</dbReference>
<feature type="domain" description="Peptidase metallopeptidase" evidence="7">
    <location>
        <begin position="10"/>
        <end position="187"/>
    </location>
</feature>
<keyword evidence="9" id="KW-1185">Reference proteome</keyword>
<dbReference type="InterPro" id="IPR013858">
    <property type="entry name" value="Peptidase_M10B_C"/>
</dbReference>
<dbReference type="RefSeq" id="WP_257315704.1">
    <property type="nucleotide sequence ID" value="NZ_JANFDG010000014.1"/>
</dbReference>
<dbReference type="Gene3D" id="3.40.390.10">
    <property type="entry name" value="Collagenase (Catalytic Domain)"/>
    <property type="match status" value="1"/>
</dbReference>
<gene>
    <name evidence="8" type="ORF">ACFOHH_05875</name>
</gene>
<dbReference type="PANTHER" id="PTHR38340:SF1">
    <property type="entry name" value="S-LAYER PROTEIN"/>
    <property type="match status" value="1"/>
</dbReference>
<evidence type="ECO:0000313" key="9">
    <source>
        <dbReference type="Proteomes" id="UP001595377"/>
    </source>
</evidence>
<dbReference type="InterPro" id="IPR050557">
    <property type="entry name" value="RTX_toxin/Mannuronan_C5-epim"/>
</dbReference>
<dbReference type="Proteomes" id="UP001595377">
    <property type="component" value="Unassembled WGS sequence"/>
</dbReference>
<dbReference type="InterPro" id="IPR024079">
    <property type="entry name" value="MetalloPept_cat_dom_sf"/>
</dbReference>
<evidence type="ECO:0000256" key="4">
    <source>
        <dbReference type="ARBA" id="ARBA00022525"/>
    </source>
</evidence>